<dbReference type="NCBIfam" id="NF001030">
    <property type="entry name" value="PRK00110.1"/>
    <property type="match status" value="1"/>
</dbReference>
<dbReference type="STRING" id="375175.AYR53_11130"/>
<evidence type="ECO:0000313" key="9">
    <source>
        <dbReference type="EMBL" id="ANK63271.1"/>
    </source>
</evidence>
<keyword evidence="4 6" id="KW-0238">DNA-binding</keyword>
<evidence type="ECO:0000256" key="5">
    <source>
        <dbReference type="ARBA" id="ARBA00023163"/>
    </source>
</evidence>
<gene>
    <name evidence="9" type="ORF">AYR53_11130</name>
</gene>
<sequence>MSGHSKWHNIQGRKNAQDAKRGKIFQKISRELYMAVKAGGPDPSSNPQLRLIMDKARAANMPKDNVKHAVDKGSNTDTANYEEVTYEGYAPGGVAVLVHALTDNKNRTSSNVRVAFTRNGGALGASGSVAYMFDRRGYIVIEREDLDVDEDQMLEDALETGADDMETSDEAFEIYTDPKQLAAVRDALEAKGYKLANAELTMIPENTTPVPTDKVEQFERMIDLLEDDDDVSEVYHTGELPDNEDAK</sequence>
<dbReference type="GO" id="GO:0005829">
    <property type="term" value="C:cytosol"/>
    <property type="evidence" value="ECO:0007669"/>
    <property type="project" value="TreeGrafter"/>
</dbReference>
<feature type="domain" description="TACO1/YebC-like N-terminal" evidence="8">
    <location>
        <begin position="5"/>
        <end position="75"/>
    </location>
</feature>
<evidence type="ECO:0000256" key="6">
    <source>
        <dbReference type="HAMAP-Rule" id="MF_00693"/>
    </source>
</evidence>
<dbReference type="RefSeq" id="WP_068225232.1">
    <property type="nucleotide sequence ID" value="NZ_CP014623.1"/>
</dbReference>
<proteinExistence type="inferred from homology"/>
<dbReference type="InterPro" id="IPR029072">
    <property type="entry name" value="YebC-like"/>
</dbReference>
<comment type="subcellular location">
    <subcellularLocation>
        <location evidence="6">Cytoplasm</location>
    </subcellularLocation>
</comment>
<name>A0A192H5K6_9LACO</name>
<dbReference type="EMBL" id="CP014873">
    <property type="protein sequence ID" value="ANK63271.1"/>
    <property type="molecule type" value="Genomic_DNA"/>
</dbReference>
<evidence type="ECO:0000259" key="8">
    <source>
        <dbReference type="Pfam" id="PF20772"/>
    </source>
</evidence>
<dbReference type="Pfam" id="PF01709">
    <property type="entry name" value="Transcrip_reg"/>
    <property type="match status" value="1"/>
</dbReference>
<dbReference type="FunFam" id="1.10.10.200:FF:000002">
    <property type="entry name" value="Probable transcriptional regulatory protein CLM62_37755"/>
    <property type="match status" value="1"/>
</dbReference>
<dbReference type="InterPro" id="IPR017856">
    <property type="entry name" value="Integrase-like_N"/>
</dbReference>
<comment type="similarity">
    <text evidence="1 6">Belongs to the TACO1 family.</text>
</comment>
<organism evidence="9 10">
    <name type="scientific">Loigolactobacillus backii</name>
    <dbReference type="NCBI Taxonomy" id="375175"/>
    <lineage>
        <taxon>Bacteria</taxon>
        <taxon>Bacillati</taxon>
        <taxon>Bacillota</taxon>
        <taxon>Bacilli</taxon>
        <taxon>Lactobacillales</taxon>
        <taxon>Lactobacillaceae</taxon>
        <taxon>Loigolactobacillus</taxon>
    </lineage>
</organism>
<keyword evidence="10" id="KW-1185">Reference proteome</keyword>
<dbReference type="GO" id="GO:0003677">
    <property type="term" value="F:DNA binding"/>
    <property type="evidence" value="ECO:0007669"/>
    <property type="project" value="UniProtKB-UniRule"/>
</dbReference>
<dbReference type="Gene3D" id="1.10.10.200">
    <property type="match status" value="1"/>
</dbReference>
<evidence type="ECO:0000313" key="10">
    <source>
        <dbReference type="Proteomes" id="UP000078582"/>
    </source>
</evidence>
<dbReference type="SUPFAM" id="SSF75625">
    <property type="entry name" value="YebC-like"/>
    <property type="match status" value="1"/>
</dbReference>
<dbReference type="Gene3D" id="3.30.70.980">
    <property type="match status" value="2"/>
</dbReference>
<dbReference type="FunFam" id="3.30.70.980:FF:000002">
    <property type="entry name" value="Probable transcriptional regulatory protein YebC"/>
    <property type="match status" value="1"/>
</dbReference>
<dbReference type="GeneID" id="42982813"/>
<reference evidence="9 10" key="1">
    <citation type="submission" date="2016-03" db="EMBL/GenBank/DDBJ databases">
        <title>Pediococcus and Lactobacillus from brewery environment - whole genome sequencing and assembly.</title>
        <authorList>
            <person name="Behr J."/>
            <person name="Geissler A.J."/>
            <person name="Vogel R.F."/>
        </authorList>
    </citation>
    <scope>NUCLEOTIDE SEQUENCE [LARGE SCALE GENOMIC DNA]</scope>
    <source>
        <strain evidence="9 10">TMW 1.1989</strain>
    </source>
</reference>
<accession>A0A192H5K6</accession>
<evidence type="ECO:0000256" key="2">
    <source>
        <dbReference type="ARBA" id="ARBA00022490"/>
    </source>
</evidence>
<evidence type="ECO:0000256" key="4">
    <source>
        <dbReference type="ARBA" id="ARBA00023125"/>
    </source>
</evidence>
<keyword evidence="5 6" id="KW-0804">Transcription</keyword>
<dbReference type="InterPro" id="IPR049083">
    <property type="entry name" value="TACO1_YebC_N"/>
</dbReference>
<keyword evidence="3 6" id="KW-0805">Transcription regulation</keyword>
<dbReference type="AlphaFoldDB" id="A0A192H5K6"/>
<dbReference type="OrthoDB" id="9781053at2"/>
<dbReference type="PANTHER" id="PTHR12532">
    <property type="entry name" value="TRANSLATIONAL ACTIVATOR OF CYTOCHROME C OXIDASE 1"/>
    <property type="match status" value="1"/>
</dbReference>
<dbReference type="Proteomes" id="UP000078582">
    <property type="component" value="Chromosome"/>
</dbReference>
<keyword evidence="2 6" id="KW-0963">Cytoplasm</keyword>
<dbReference type="Pfam" id="PF20772">
    <property type="entry name" value="TACO1_YebC_N"/>
    <property type="match status" value="1"/>
</dbReference>
<dbReference type="InterPro" id="IPR002876">
    <property type="entry name" value="Transcrip_reg_TACO1-like"/>
</dbReference>
<dbReference type="KEGG" id="lbt:AYR52_06470"/>
<dbReference type="HAMAP" id="MF_00693">
    <property type="entry name" value="Transcrip_reg_TACO1"/>
    <property type="match status" value="1"/>
</dbReference>
<evidence type="ECO:0000259" key="7">
    <source>
        <dbReference type="Pfam" id="PF01709"/>
    </source>
</evidence>
<evidence type="ECO:0000256" key="3">
    <source>
        <dbReference type="ARBA" id="ARBA00023015"/>
    </source>
</evidence>
<feature type="domain" description="TACO1/YebC-like second and third" evidence="7">
    <location>
        <begin position="81"/>
        <end position="236"/>
    </location>
</feature>
<evidence type="ECO:0000256" key="1">
    <source>
        <dbReference type="ARBA" id="ARBA00008724"/>
    </source>
</evidence>
<dbReference type="PANTHER" id="PTHR12532:SF6">
    <property type="entry name" value="TRANSCRIPTIONAL REGULATORY PROTEIN YEBC-RELATED"/>
    <property type="match status" value="1"/>
</dbReference>
<dbReference type="InterPro" id="IPR048300">
    <property type="entry name" value="TACO1_YebC-like_2nd/3rd_dom"/>
</dbReference>
<dbReference type="GO" id="GO:0006355">
    <property type="term" value="P:regulation of DNA-templated transcription"/>
    <property type="evidence" value="ECO:0007669"/>
    <property type="project" value="UniProtKB-UniRule"/>
</dbReference>
<protein>
    <recommendedName>
        <fullName evidence="6">Probable transcriptional regulatory protein AYR53_11130</fullName>
    </recommendedName>
</protein>
<dbReference type="InterPro" id="IPR026564">
    <property type="entry name" value="Transcrip_reg_TACO1-like_dom3"/>
</dbReference>
<dbReference type="NCBIfam" id="TIGR01033">
    <property type="entry name" value="YebC/PmpR family DNA-binding transcriptional regulator"/>
    <property type="match status" value="1"/>
</dbReference>
<dbReference type="NCBIfam" id="NF009044">
    <property type="entry name" value="PRK12378.1"/>
    <property type="match status" value="1"/>
</dbReference>